<evidence type="ECO:0000313" key="9">
    <source>
        <dbReference type="EMBL" id="MCS0630769.1"/>
    </source>
</evidence>
<feature type="domain" description="Outer membrane protein beta-barrel" evidence="8">
    <location>
        <begin position="645"/>
        <end position="955"/>
    </location>
</feature>
<name>A0ABT2C264_9BURK</name>
<evidence type="ECO:0000256" key="5">
    <source>
        <dbReference type="SAM" id="MobiDB-lite"/>
    </source>
</evidence>
<dbReference type="Gene3D" id="2.170.130.10">
    <property type="entry name" value="TonB-dependent receptor, plug domain"/>
    <property type="match status" value="1"/>
</dbReference>
<proteinExistence type="inferred from homology"/>
<comment type="similarity">
    <text evidence="2">Belongs to the TonB-dependent receptor family.</text>
</comment>
<dbReference type="InterPro" id="IPR010104">
    <property type="entry name" value="TonB_rcpt_bac"/>
</dbReference>
<keyword evidence="4" id="KW-0998">Cell outer membrane</keyword>
<keyword evidence="3" id="KW-0472">Membrane</keyword>
<evidence type="ECO:0000256" key="2">
    <source>
        <dbReference type="ARBA" id="ARBA00009810"/>
    </source>
</evidence>
<protein>
    <submittedName>
        <fullName evidence="9">TonB-dependent receptor</fullName>
    </submittedName>
</protein>
<feature type="signal peptide" evidence="6">
    <location>
        <begin position="1"/>
        <end position="39"/>
    </location>
</feature>
<dbReference type="Gene3D" id="2.40.170.20">
    <property type="entry name" value="TonB-dependent receptor, beta-barrel domain"/>
    <property type="match status" value="1"/>
</dbReference>
<evidence type="ECO:0000259" key="8">
    <source>
        <dbReference type="Pfam" id="PF14905"/>
    </source>
</evidence>
<comment type="caution">
    <text evidence="9">The sequence shown here is derived from an EMBL/GenBank/DDBJ whole genome shotgun (WGS) entry which is preliminary data.</text>
</comment>
<evidence type="ECO:0000256" key="6">
    <source>
        <dbReference type="SAM" id="SignalP"/>
    </source>
</evidence>
<dbReference type="PANTHER" id="PTHR40980">
    <property type="entry name" value="PLUG DOMAIN-CONTAINING PROTEIN"/>
    <property type="match status" value="1"/>
</dbReference>
<evidence type="ECO:0000313" key="10">
    <source>
        <dbReference type="Proteomes" id="UP001165263"/>
    </source>
</evidence>
<gene>
    <name evidence="9" type="ORF">NX786_15645</name>
</gene>
<dbReference type="InterPro" id="IPR012910">
    <property type="entry name" value="Plug_dom"/>
</dbReference>
<feature type="chain" id="PRO_5046663311" evidence="6">
    <location>
        <begin position="40"/>
        <end position="957"/>
    </location>
</feature>
<dbReference type="InterPro" id="IPR037066">
    <property type="entry name" value="Plug_dom_sf"/>
</dbReference>
<dbReference type="RefSeq" id="WP_259449868.1">
    <property type="nucleotide sequence ID" value="NZ_CP119520.1"/>
</dbReference>
<dbReference type="InterPro" id="IPR036942">
    <property type="entry name" value="Beta-barrel_TonB_sf"/>
</dbReference>
<keyword evidence="10" id="KW-1185">Reference proteome</keyword>
<evidence type="ECO:0000256" key="4">
    <source>
        <dbReference type="ARBA" id="ARBA00023237"/>
    </source>
</evidence>
<dbReference type="EMBL" id="JANUHC010000005">
    <property type="protein sequence ID" value="MCS0630769.1"/>
    <property type="molecule type" value="Genomic_DNA"/>
</dbReference>
<keyword evidence="9" id="KW-0675">Receptor</keyword>
<comment type="subcellular location">
    <subcellularLocation>
        <location evidence="1">Cell outer membrane</location>
    </subcellularLocation>
</comment>
<reference evidence="9" key="1">
    <citation type="submission" date="2022-08" db="EMBL/GenBank/DDBJ databases">
        <title>Reclassification of Massilia species as members of the genera Telluria, Duganella, Pseudoduganella, Mokoshia gen. nov. and Zemynaea gen. nov. using orthogonal and non-orthogonal genome-based approaches.</title>
        <authorList>
            <person name="Bowman J.P."/>
        </authorList>
    </citation>
    <scope>NUCLEOTIDE SEQUENCE</scope>
    <source>
        <strain evidence="9">LMG 11547</strain>
    </source>
</reference>
<evidence type="ECO:0000259" key="7">
    <source>
        <dbReference type="Pfam" id="PF07715"/>
    </source>
</evidence>
<dbReference type="Pfam" id="PF07715">
    <property type="entry name" value="Plug"/>
    <property type="match status" value="1"/>
</dbReference>
<feature type="domain" description="TonB-dependent receptor plug" evidence="7">
    <location>
        <begin position="75"/>
        <end position="176"/>
    </location>
</feature>
<dbReference type="Pfam" id="PF14905">
    <property type="entry name" value="OMP_b-brl_3"/>
    <property type="match status" value="1"/>
</dbReference>
<accession>A0ABT2C264</accession>
<feature type="region of interest" description="Disordered" evidence="5">
    <location>
        <begin position="680"/>
        <end position="704"/>
    </location>
</feature>
<evidence type="ECO:0000256" key="1">
    <source>
        <dbReference type="ARBA" id="ARBA00004442"/>
    </source>
</evidence>
<dbReference type="NCBIfam" id="TIGR01782">
    <property type="entry name" value="TonB-Xanth-Caul"/>
    <property type="match status" value="1"/>
</dbReference>
<dbReference type="PANTHER" id="PTHR40980:SF3">
    <property type="entry name" value="TONB-DEPENDENT RECEPTOR-LIKE BETA-BARREL DOMAIN-CONTAINING PROTEIN"/>
    <property type="match status" value="1"/>
</dbReference>
<evidence type="ECO:0000256" key="3">
    <source>
        <dbReference type="ARBA" id="ARBA00023136"/>
    </source>
</evidence>
<dbReference type="InterPro" id="IPR041700">
    <property type="entry name" value="OMP_b-brl_3"/>
</dbReference>
<dbReference type="SUPFAM" id="SSF56935">
    <property type="entry name" value="Porins"/>
    <property type="match status" value="1"/>
</dbReference>
<organism evidence="9 10">
    <name type="scientific">Telluria mixta</name>
    <dbReference type="NCBI Taxonomy" id="34071"/>
    <lineage>
        <taxon>Bacteria</taxon>
        <taxon>Pseudomonadati</taxon>
        <taxon>Pseudomonadota</taxon>
        <taxon>Betaproteobacteria</taxon>
        <taxon>Burkholderiales</taxon>
        <taxon>Oxalobacteraceae</taxon>
        <taxon>Telluria group</taxon>
        <taxon>Telluria</taxon>
    </lineage>
</organism>
<dbReference type="Proteomes" id="UP001165263">
    <property type="component" value="Unassembled WGS sequence"/>
</dbReference>
<sequence>MKTFNGKHARNNGALVFKLSPVAAGCVVFLSALGTNVYAQDATVAQATDAEGKPVSQVTVTGIRRGIEAAISIKKNSNSIVEAISAEDIGKLPDATVAESISRLPGVTAQRDPSTGRAAAISVRGMSPDFNGTLLNGREQASAGDSRGVRFDLYPAEMLGTITVYKSPDATLMGQGVASTIDQRTVLPLDFGKRTVAVGYKRIWTGEKNEAEGGGTGKGYRSTITYIDQFANRTVGVALGLVKFSDSGADQTRGDGWGGWTPTLKDVGVPAYNGSDSIKVPGGFQSVKQRDPQGNKSAMAVVQFRPSKEFVTTVDLFHSKFTDDTRKNGLEGAVCGNNGSYDPSGVLSNAQIVNGVAVSGTCSGYKAVQRNDIVGQADTLNSWGLNSRLKSGDWTFTGDLSGSKVTHHTDRYETTAGRPGNATDLDTISWTGFNGTSNLSPTYKVNANLTDRSRYVLTDVNGWGGSVPQAGYVAVGDQTDDLKAVRLSAKRDVEWGPVTALDFGVYHSNRDKERVSDEGNLTINNLQYGSATVPGTETGVTPNGIPIVRFNPAGTLGTVYTLLPKKDQPIQTDKNWEVSERITTLYAMGNLEGELFGIPYRGNAGAQYVRTNQSSSGVVVQPGNPSGCGDAGKPCASYAIGGGAKYNDFLPSINLSFELPYDQMLRFGLGKTLSRTKMSDMRPGGGVTVNNSNPTGPRLSGGAGNPKLEPFRAKALDLSYEKYFSVNGAKGYVAVAGFYKKLDTYVLQYGTEVDFKTTGYYQPGMALPTSGPYAGSTVGILTVPTNLNGGNIKGMEATVSLPFAMVSKYLSGFGLEVNYSSTLSSLSLPSSGLGNTKDTPNNVSLPGLSHIVTNARLYYEANGFRASLAAKKRGDFLGEVTDFQDNHQLTYIKASTLIDAQVTYDFDDKSMFKGLSITASANNLTNAAFDRFNTTPDVAVEHYRFGRTYGLGASYKF</sequence>
<keyword evidence="6" id="KW-0732">Signal</keyword>